<dbReference type="EMBL" id="BAABCM010000001">
    <property type="protein sequence ID" value="GAA3789540.1"/>
    <property type="molecule type" value="Genomic_DNA"/>
</dbReference>
<gene>
    <name evidence="1" type="ORF">GCM10022380_02310</name>
</gene>
<dbReference type="Gene3D" id="3.40.50.720">
    <property type="entry name" value="NAD(P)-binding Rossmann-like Domain"/>
    <property type="match status" value="1"/>
</dbReference>
<accession>A0ABP7HFW6</accession>
<proteinExistence type="predicted"/>
<dbReference type="RefSeq" id="WP_237335257.1">
    <property type="nucleotide sequence ID" value="NZ_BAABCM010000001.1"/>
</dbReference>
<evidence type="ECO:0000313" key="1">
    <source>
        <dbReference type="EMBL" id="GAA3789540.1"/>
    </source>
</evidence>
<comment type="caution">
    <text evidence="1">The sequence shown here is derived from an EMBL/GenBank/DDBJ whole genome shotgun (WGS) entry which is preliminary data.</text>
</comment>
<evidence type="ECO:0000313" key="2">
    <source>
        <dbReference type="Proteomes" id="UP001501624"/>
    </source>
</evidence>
<keyword evidence="2" id="KW-1185">Reference proteome</keyword>
<protein>
    <submittedName>
        <fullName evidence="1">Uncharacterized protein</fullName>
    </submittedName>
</protein>
<organism evidence="1 2">
    <name type="scientific">Amycolatopsis tucumanensis</name>
    <dbReference type="NCBI Taxonomy" id="401106"/>
    <lineage>
        <taxon>Bacteria</taxon>
        <taxon>Bacillati</taxon>
        <taxon>Actinomycetota</taxon>
        <taxon>Actinomycetes</taxon>
        <taxon>Pseudonocardiales</taxon>
        <taxon>Pseudonocardiaceae</taxon>
        <taxon>Amycolatopsis</taxon>
    </lineage>
</organism>
<reference evidence="2" key="1">
    <citation type="journal article" date="2019" name="Int. J. Syst. Evol. Microbiol.">
        <title>The Global Catalogue of Microorganisms (GCM) 10K type strain sequencing project: providing services to taxonomists for standard genome sequencing and annotation.</title>
        <authorList>
            <consortium name="The Broad Institute Genomics Platform"/>
            <consortium name="The Broad Institute Genome Sequencing Center for Infectious Disease"/>
            <person name="Wu L."/>
            <person name="Ma J."/>
        </authorList>
    </citation>
    <scope>NUCLEOTIDE SEQUENCE [LARGE SCALE GENOMIC DNA]</scope>
    <source>
        <strain evidence="2">JCM 17017</strain>
    </source>
</reference>
<dbReference type="InterPro" id="IPR036291">
    <property type="entry name" value="NAD(P)-bd_dom_sf"/>
</dbReference>
<sequence>MTQVTTTVPVWGGSAALAAALSTLESPVPAACLAPDLPGDRDLEGLSDELLDAEIGDVLADVLAEVQWQLPALSGAGRLVFLIPAEAALGRPHATAAGAVAGGVLSMARTLAIELARDGITVNTVLYADGAETAVAHQVSALLAADGGDITGQEIYVTAGSGLGRLRP</sequence>
<name>A0ABP7HFW6_9PSEU</name>
<dbReference type="SUPFAM" id="SSF51735">
    <property type="entry name" value="NAD(P)-binding Rossmann-fold domains"/>
    <property type="match status" value="1"/>
</dbReference>
<dbReference type="Proteomes" id="UP001501624">
    <property type="component" value="Unassembled WGS sequence"/>
</dbReference>